<proteinExistence type="predicted"/>
<evidence type="ECO:0000313" key="3">
    <source>
        <dbReference type="EMBL" id="MBW2963105.1"/>
    </source>
</evidence>
<gene>
    <name evidence="3" type="ORF">KW502_15100</name>
</gene>
<evidence type="ECO:0000259" key="2">
    <source>
        <dbReference type="Pfam" id="PF18962"/>
    </source>
</evidence>
<evidence type="ECO:0000256" key="1">
    <source>
        <dbReference type="ARBA" id="ARBA00022729"/>
    </source>
</evidence>
<dbReference type="PANTHER" id="PTHR36220">
    <property type="entry name" value="UNNAMED PRODUCT"/>
    <property type="match status" value="1"/>
</dbReference>
<dbReference type="Pfam" id="PF18962">
    <property type="entry name" value="Por_Secre_tail"/>
    <property type="match status" value="1"/>
</dbReference>
<dbReference type="NCBIfam" id="TIGR04183">
    <property type="entry name" value="Por_Secre_tail"/>
    <property type="match status" value="1"/>
</dbReference>
<evidence type="ECO:0000313" key="4">
    <source>
        <dbReference type="Proteomes" id="UP000719267"/>
    </source>
</evidence>
<dbReference type="PROSITE" id="PS51470">
    <property type="entry name" value="FG_GAP"/>
    <property type="match status" value="1"/>
</dbReference>
<dbReference type="Proteomes" id="UP000719267">
    <property type="component" value="Unassembled WGS sequence"/>
</dbReference>
<keyword evidence="1" id="KW-0732">Signal</keyword>
<protein>
    <submittedName>
        <fullName evidence="3">T9SS type A sorting domain-containing protein</fullName>
    </submittedName>
</protein>
<keyword evidence="4" id="KW-1185">Reference proteome</keyword>
<feature type="domain" description="Secretion system C-terminal sorting" evidence="2">
    <location>
        <begin position="406"/>
        <end position="474"/>
    </location>
</feature>
<dbReference type="InterPro" id="IPR026444">
    <property type="entry name" value="Secre_tail"/>
</dbReference>
<reference evidence="3 4" key="1">
    <citation type="submission" date="2021-07" db="EMBL/GenBank/DDBJ databases">
        <title>Mesonia aestuariivivens sp. nov., isolated from a tidal flat.</title>
        <authorList>
            <person name="Kim Y.-O."/>
            <person name="Yoon J.-H."/>
        </authorList>
    </citation>
    <scope>NUCLEOTIDE SEQUENCE [LARGE SCALE GENOMIC DNA]</scope>
    <source>
        <strain evidence="3 4">JHPTF-M18</strain>
    </source>
</reference>
<organism evidence="3 4">
    <name type="scientific">Mesonia aestuariivivens</name>
    <dbReference type="NCBI Taxonomy" id="2796128"/>
    <lineage>
        <taxon>Bacteria</taxon>
        <taxon>Pseudomonadati</taxon>
        <taxon>Bacteroidota</taxon>
        <taxon>Flavobacteriia</taxon>
        <taxon>Flavobacteriales</taxon>
        <taxon>Flavobacteriaceae</taxon>
        <taxon>Mesonia</taxon>
    </lineage>
</organism>
<dbReference type="RefSeq" id="WP_219041384.1">
    <property type="nucleotide sequence ID" value="NZ_JAHWDF010000042.1"/>
</dbReference>
<dbReference type="EMBL" id="JAHWDF010000042">
    <property type="protein sequence ID" value="MBW2963105.1"/>
    <property type="molecule type" value="Genomic_DNA"/>
</dbReference>
<dbReference type="PANTHER" id="PTHR36220:SF1">
    <property type="entry name" value="GAMMA TUBULIN COMPLEX COMPONENT C-TERMINAL DOMAIN-CONTAINING PROTEIN"/>
    <property type="match status" value="1"/>
</dbReference>
<comment type="caution">
    <text evidence="3">The sequence shown here is derived from an EMBL/GenBank/DDBJ whole genome shotgun (WGS) entry which is preliminary data.</text>
</comment>
<sequence length="476" mass="51305">MKKIIYLTFLITALSNAQSQIGNIINGIGVYEQFGPIVTISNDGTKIAVGSWASNVQGSESGQVDIYELNNNTWTQLGNSINGSSANDNFGISISLSENGNIIAIGAPNYNGNLNDIGQVKIYALNNGQWSQLGNTLQGTESNHFFGASVSLSNNGNTLAIGAPGFGNDDSGQINVYSFSAGNWNLLGNSINGDNNDNFFGQVVELSGDGNSIAITDFNYEQISSKLGKVKVYYLNNNSWSQKGSTIFNDLGDNNLSNSISLNHTGEKLVIGIPGNDDNGTDSGKAQSYIFQNNDWSQVGADINGTSNSNLGYRVNNNDNVLTISSINFNSIGKVDIYDTNGSNLNLLNTIFGASNNSFYGFSTSLSSNNIITLSTQSDNNLGQIETYDLSGLLNVKHSEFSKVKVYPNPTSNILYLDLSKNSKIENINIISINGKRIKQLSNNLNYIDVSSLSQGMYFIEIVSDNSNYISKFVKK</sequence>
<accession>A0ABS6W5G3</accession>
<name>A0ABS6W5G3_9FLAO</name>
<dbReference type="InterPro" id="IPR013519">
    <property type="entry name" value="Int_alpha_beta-p"/>
</dbReference>